<evidence type="ECO:0000256" key="1">
    <source>
        <dbReference type="SAM" id="MobiDB-lite"/>
    </source>
</evidence>
<comment type="caution">
    <text evidence="3">The sequence shown here is derived from an EMBL/GenBank/DDBJ whole genome shotgun (WGS) entry which is preliminary data.</text>
</comment>
<gene>
    <name evidence="3" type="ORF">CVV64_16165</name>
</gene>
<evidence type="ECO:0000313" key="4">
    <source>
        <dbReference type="Proteomes" id="UP000233256"/>
    </source>
</evidence>
<dbReference type="InterPro" id="IPR008966">
    <property type="entry name" value="Adhesion_dom_sf"/>
</dbReference>
<sequence length="610" mass="62856">MKIKFMKSSLLEGNRKTEKRETNKNRTGYGFFVAVLGTLVFALFFPSGAMAAGTLAGTAITNQAWADYKDANGNQMARIFSNTVSTIVSRVPGVDIVPPVVTNVASNTSTTQFLAQIFNTGNAADTYTFTYTVVSGWTPLSVIFYHDSATAGNHHVYDPGIDTLLTADGSGKYHTDSAAADDDFDIFMTIGTPSAAVAPDNSTSVIKITAVSDFDGSVSDFGTYTVVITSAVINAVKTHSPESPVPGQTVTYTINLNNQGSSPGNTVIISDPIPNNMAYVPGSITLNSIAKTDLSDADEANFNVTTPNAVSVAIGTIAANGGLAVVTFQATVNSNVLINSPITNQAHITYTSGGNQIDITTNGETLFVGGLAGIDLQTPSPLSSGNPGDKIAKPFTVINNGNNDDTVKLTISTTSGWSWDIWIDTNGDGLLGPEDIKASDTNGDGIIDTGSIAPNQTLKLIAVTTIPVGTQDGITDTATITGTSTDPTKTDSIAFTITVTAPVLSMTKGVSPTGSQPPGTILTYTMVVTNSGTGISTSVSISDPIPANTTYVTSSLKTGSAVTTLSSRTDADDGDGAKFDSSTGTVSAGGTGTTLGPNGTLVLEFKVTIN</sequence>
<dbReference type="SUPFAM" id="SSF49401">
    <property type="entry name" value="Bacterial adhesins"/>
    <property type="match status" value="1"/>
</dbReference>
<dbReference type="Gene3D" id="2.60.40.740">
    <property type="match status" value="1"/>
</dbReference>
<feature type="domain" description="DUF11" evidence="2">
    <location>
        <begin position="236"/>
        <end position="358"/>
    </location>
</feature>
<dbReference type="Pfam" id="PF01345">
    <property type="entry name" value="DUF11"/>
    <property type="match status" value="2"/>
</dbReference>
<feature type="region of interest" description="Disordered" evidence="1">
    <location>
        <begin position="566"/>
        <end position="585"/>
    </location>
</feature>
<dbReference type="InterPro" id="IPR018247">
    <property type="entry name" value="EF_Hand_1_Ca_BS"/>
</dbReference>
<proteinExistence type="predicted"/>
<dbReference type="PANTHER" id="PTHR34819">
    <property type="entry name" value="LARGE CYSTEINE-RICH PERIPLASMIC PROTEIN OMCB"/>
    <property type="match status" value="1"/>
</dbReference>
<dbReference type="NCBIfam" id="TIGR04226">
    <property type="entry name" value="RrgB_K2N_iso_D2"/>
    <property type="match status" value="1"/>
</dbReference>
<reference evidence="3 4" key="1">
    <citation type="journal article" date="2017" name="ISME J.">
        <title>Potential for microbial H2 and metal transformations associated with novel bacteria and archaea in deep terrestrial subsurface sediments.</title>
        <authorList>
            <person name="Hernsdorf A.W."/>
            <person name="Amano Y."/>
            <person name="Miyakawa K."/>
            <person name="Ise K."/>
            <person name="Suzuki Y."/>
            <person name="Anantharaman K."/>
            <person name="Probst A."/>
            <person name="Burstein D."/>
            <person name="Thomas B.C."/>
            <person name="Banfield J.F."/>
        </authorList>
    </citation>
    <scope>NUCLEOTIDE SEQUENCE [LARGE SCALE GENOMIC DNA]</scope>
    <source>
        <strain evidence="3">HGW-Wallbacteria-1</strain>
    </source>
</reference>
<dbReference type="InterPro" id="IPR026466">
    <property type="entry name" value="Fim_isopep_form_D2_dom"/>
</dbReference>
<dbReference type="PANTHER" id="PTHR34819:SF3">
    <property type="entry name" value="CELL SURFACE PROTEIN"/>
    <property type="match status" value="1"/>
</dbReference>
<dbReference type="PROSITE" id="PS00018">
    <property type="entry name" value="EF_HAND_1"/>
    <property type="match status" value="1"/>
</dbReference>
<evidence type="ECO:0000259" key="2">
    <source>
        <dbReference type="Pfam" id="PF01345"/>
    </source>
</evidence>
<dbReference type="InterPro" id="IPR051172">
    <property type="entry name" value="Chlamydia_OmcB"/>
</dbReference>
<feature type="compositionally biased region" description="Basic and acidic residues" evidence="1">
    <location>
        <begin position="569"/>
        <end position="578"/>
    </location>
</feature>
<organism evidence="3 4">
    <name type="scientific">Candidatus Wallbacteria bacterium HGW-Wallbacteria-1</name>
    <dbReference type="NCBI Taxonomy" id="2013854"/>
    <lineage>
        <taxon>Bacteria</taxon>
        <taxon>Candidatus Walliibacteriota</taxon>
    </lineage>
</organism>
<protein>
    <recommendedName>
        <fullName evidence="2">DUF11 domain-containing protein</fullName>
    </recommendedName>
</protein>
<name>A0A2N1PL16_9BACT</name>
<accession>A0A2N1PL16</accession>
<dbReference type="InterPro" id="IPR001434">
    <property type="entry name" value="OmcB-like_DUF11"/>
</dbReference>
<dbReference type="AlphaFoldDB" id="A0A2N1PL16"/>
<dbReference type="InterPro" id="IPR047589">
    <property type="entry name" value="DUF11_rpt"/>
</dbReference>
<dbReference type="EMBL" id="PGXC01000027">
    <property type="protein sequence ID" value="PKK89020.1"/>
    <property type="molecule type" value="Genomic_DNA"/>
</dbReference>
<evidence type="ECO:0000313" key="3">
    <source>
        <dbReference type="EMBL" id="PKK89020.1"/>
    </source>
</evidence>
<feature type="domain" description="DUF11" evidence="2">
    <location>
        <begin position="504"/>
        <end position="564"/>
    </location>
</feature>
<dbReference type="Proteomes" id="UP000233256">
    <property type="component" value="Unassembled WGS sequence"/>
</dbReference>
<dbReference type="NCBIfam" id="TIGR01451">
    <property type="entry name" value="B_ant_repeat"/>
    <property type="match status" value="2"/>
</dbReference>